<evidence type="ECO:0000256" key="5">
    <source>
        <dbReference type="ARBA" id="ARBA00022741"/>
    </source>
</evidence>
<dbReference type="InterPro" id="IPR027417">
    <property type="entry name" value="P-loop_NTPase"/>
</dbReference>
<evidence type="ECO:0000256" key="3">
    <source>
        <dbReference type="ARBA" id="ARBA00022448"/>
    </source>
</evidence>
<reference evidence="10" key="1">
    <citation type="journal article" date="2019" name="Int. J. Syst. Evol. Microbiol.">
        <title>The Global Catalogue of Microorganisms (GCM) 10K type strain sequencing project: providing services to taxonomists for standard genome sequencing and annotation.</title>
        <authorList>
            <consortium name="The Broad Institute Genomics Platform"/>
            <consortium name="The Broad Institute Genome Sequencing Center for Infectious Disease"/>
            <person name="Wu L."/>
            <person name="Ma J."/>
        </authorList>
    </citation>
    <scope>NUCLEOTIDE SEQUENCE [LARGE SCALE GENOMIC DNA]</scope>
    <source>
        <strain evidence="10">CECT 8482</strain>
    </source>
</reference>
<proteinExistence type="inferred from homology"/>
<evidence type="ECO:0000256" key="4">
    <source>
        <dbReference type="ARBA" id="ARBA00022475"/>
    </source>
</evidence>
<gene>
    <name evidence="9" type="ORF">QWZ10_24390</name>
</gene>
<dbReference type="PANTHER" id="PTHR43297">
    <property type="entry name" value="OLIGOPEPTIDE TRANSPORT ATP-BINDING PROTEIN APPD"/>
    <property type="match status" value="1"/>
</dbReference>
<dbReference type="CDD" id="cd03257">
    <property type="entry name" value="ABC_NikE_OppD_transporters"/>
    <property type="match status" value="1"/>
</dbReference>
<sequence length="339" mass="36436">MSAPRILSVESLRVGFGSGARSITALRDVSFSIERGKTLALVGESGSGKSVTSLSILGLLPKGGRILGGRINYRNRDGSVSDLADLRASGMRRIRGSEISMIFQEPMSSMNPLFTIGDQIGEMLLLHSNLDSRARRARVIEMLEMVEIPGASSRVDAYPHELSGGMRQRVMIAMALVCAPQLLIADEPTTALDVTVQAQILDLMRRLQRELGMSILFITHDMGVVAEMADEVAVMYAGGVVEQADVDRMFDHTGHPYTQGLLASIPRPDRTAGERLRAIPGSVPPLYAIPSGCAFRPRCPLAIGPCSGPVPLAPMHPRQLVACLRAGEPAFTTEGTVHV</sequence>
<dbReference type="RefSeq" id="WP_377687948.1">
    <property type="nucleotide sequence ID" value="NZ_JBHMDZ010000047.1"/>
</dbReference>
<dbReference type="InterPro" id="IPR017871">
    <property type="entry name" value="ABC_transporter-like_CS"/>
</dbReference>
<keyword evidence="6 9" id="KW-0067">ATP-binding</keyword>
<feature type="domain" description="ABC transporter" evidence="8">
    <location>
        <begin position="7"/>
        <end position="262"/>
    </location>
</feature>
<evidence type="ECO:0000313" key="10">
    <source>
        <dbReference type="Proteomes" id="UP001243846"/>
    </source>
</evidence>
<dbReference type="SUPFAM" id="SSF52540">
    <property type="entry name" value="P-loop containing nucleoside triphosphate hydrolases"/>
    <property type="match status" value="1"/>
</dbReference>
<evidence type="ECO:0000256" key="6">
    <source>
        <dbReference type="ARBA" id="ARBA00022840"/>
    </source>
</evidence>
<keyword evidence="5" id="KW-0547">Nucleotide-binding</keyword>
<keyword evidence="3" id="KW-0813">Transport</keyword>
<dbReference type="InterPro" id="IPR003593">
    <property type="entry name" value="AAA+_ATPase"/>
</dbReference>
<accession>A0ABT8DEJ6</accession>
<dbReference type="InterPro" id="IPR003439">
    <property type="entry name" value="ABC_transporter-like_ATP-bd"/>
</dbReference>
<dbReference type="Pfam" id="PF08352">
    <property type="entry name" value="oligo_HPY"/>
    <property type="match status" value="1"/>
</dbReference>
<evidence type="ECO:0000256" key="7">
    <source>
        <dbReference type="ARBA" id="ARBA00023136"/>
    </source>
</evidence>
<dbReference type="PROSITE" id="PS00211">
    <property type="entry name" value="ABC_TRANSPORTER_1"/>
    <property type="match status" value="1"/>
</dbReference>
<keyword evidence="10" id="KW-1185">Reference proteome</keyword>
<comment type="similarity">
    <text evidence="2">Belongs to the ABC transporter superfamily.</text>
</comment>
<name>A0ABT8DEJ6_9RHOB</name>
<dbReference type="Proteomes" id="UP001243846">
    <property type="component" value="Unassembled WGS sequence"/>
</dbReference>
<dbReference type="Gene3D" id="3.40.50.300">
    <property type="entry name" value="P-loop containing nucleotide triphosphate hydrolases"/>
    <property type="match status" value="1"/>
</dbReference>
<dbReference type="PANTHER" id="PTHR43297:SF2">
    <property type="entry name" value="DIPEPTIDE TRANSPORT ATP-BINDING PROTEIN DPPD"/>
    <property type="match status" value="1"/>
</dbReference>
<dbReference type="NCBIfam" id="TIGR01727">
    <property type="entry name" value="oligo_HPY"/>
    <property type="match status" value="1"/>
</dbReference>
<dbReference type="GO" id="GO:0005524">
    <property type="term" value="F:ATP binding"/>
    <property type="evidence" value="ECO:0007669"/>
    <property type="project" value="UniProtKB-KW"/>
</dbReference>
<evidence type="ECO:0000313" key="9">
    <source>
        <dbReference type="EMBL" id="MDN3714141.1"/>
    </source>
</evidence>
<evidence type="ECO:0000259" key="8">
    <source>
        <dbReference type="PROSITE" id="PS50893"/>
    </source>
</evidence>
<comment type="caution">
    <text evidence="9">The sequence shown here is derived from an EMBL/GenBank/DDBJ whole genome shotgun (WGS) entry which is preliminary data.</text>
</comment>
<dbReference type="InterPro" id="IPR050388">
    <property type="entry name" value="ABC_Ni/Peptide_Import"/>
</dbReference>
<dbReference type="EMBL" id="JAUFRC010000003">
    <property type="protein sequence ID" value="MDN3714141.1"/>
    <property type="molecule type" value="Genomic_DNA"/>
</dbReference>
<evidence type="ECO:0000256" key="2">
    <source>
        <dbReference type="ARBA" id="ARBA00005417"/>
    </source>
</evidence>
<dbReference type="InterPro" id="IPR013563">
    <property type="entry name" value="Oligopep_ABC_C"/>
</dbReference>
<dbReference type="Pfam" id="PF00005">
    <property type="entry name" value="ABC_tran"/>
    <property type="match status" value="1"/>
</dbReference>
<dbReference type="SMART" id="SM00382">
    <property type="entry name" value="AAA"/>
    <property type="match status" value="1"/>
</dbReference>
<organism evidence="9 10">
    <name type="scientific">Paracoccus cavernae</name>
    <dbReference type="NCBI Taxonomy" id="1571207"/>
    <lineage>
        <taxon>Bacteria</taxon>
        <taxon>Pseudomonadati</taxon>
        <taxon>Pseudomonadota</taxon>
        <taxon>Alphaproteobacteria</taxon>
        <taxon>Rhodobacterales</taxon>
        <taxon>Paracoccaceae</taxon>
        <taxon>Paracoccus</taxon>
    </lineage>
</organism>
<dbReference type="PROSITE" id="PS50893">
    <property type="entry name" value="ABC_TRANSPORTER_2"/>
    <property type="match status" value="1"/>
</dbReference>
<protein>
    <submittedName>
        <fullName evidence="9">ABC transporter ATP-binding protein</fullName>
    </submittedName>
</protein>
<comment type="subcellular location">
    <subcellularLocation>
        <location evidence="1">Cell inner membrane</location>
        <topology evidence="1">Peripheral membrane protein</topology>
    </subcellularLocation>
</comment>
<evidence type="ECO:0000256" key="1">
    <source>
        <dbReference type="ARBA" id="ARBA00004417"/>
    </source>
</evidence>
<keyword evidence="7" id="KW-0472">Membrane</keyword>
<keyword evidence="4" id="KW-1003">Cell membrane</keyword>